<evidence type="ECO:0000256" key="3">
    <source>
        <dbReference type="SAM" id="Phobius"/>
    </source>
</evidence>
<reference evidence="5" key="1">
    <citation type="journal article" date="2014" name="Front. Microbiol.">
        <title>High frequency of phylogenetically diverse reductive dehalogenase-homologous genes in deep subseafloor sedimentary metagenomes.</title>
        <authorList>
            <person name="Kawai M."/>
            <person name="Futagami T."/>
            <person name="Toyoda A."/>
            <person name="Takaki Y."/>
            <person name="Nishi S."/>
            <person name="Hori S."/>
            <person name="Arai W."/>
            <person name="Tsubouchi T."/>
            <person name="Morono Y."/>
            <person name="Uchiyama I."/>
            <person name="Ito T."/>
            <person name="Fujiyama A."/>
            <person name="Inagaki F."/>
            <person name="Takami H."/>
        </authorList>
    </citation>
    <scope>NUCLEOTIDE SEQUENCE</scope>
    <source>
        <strain evidence="5">Expedition CK06-06</strain>
    </source>
</reference>
<accession>X1B5L6</accession>
<name>X1B5L6_9ZZZZ</name>
<keyword evidence="3" id="KW-1133">Transmembrane helix</keyword>
<keyword evidence="1" id="KW-0285">Flavoprotein</keyword>
<dbReference type="Gene3D" id="3.50.50.60">
    <property type="entry name" value="FAD/NAD(P)-binding domain"/>
    <property type="match status" value="2"/>
</dbReference>
<sequence>MNEGSINFDVVIIGGGAAGLTAGIYAARARLKTVLLEKWVIGGLAATTDLIENYPGFSEGISGQDLMEKMKAQAQRFGVEIIQSEAKTIKKCGKKFEVTTDKESYTTKTVIVAVGTVPKKLNISGEDELRGRGVSYCATCDGPLFRDKNIAVIGCGNSGLQEAQFLLKFVKHITLVEWLPYMTADQILQERLKNDPRLQCMLNHKVVSINGKERVRSITVQDRANNQENT</sequence>
<feature type="domain" description="FAD/NAD(P)-binding" evidence="4">
    <location>
        <begin position="8"/>
        <end position="220"/>
    </location>
</feature>
<dbReference type="InterPro" id="IPR036188">
    <property type="entry name" value="FAD/NAD-bd_sf"/>
</dbReference>
<dbReference type="PRINTS" id="PR00368">
    <property type="entry name" value="FADPNR"/>
</dbReference>
<evidence type="ECO:0000256" key="1">
    <source>
        <dbReference type="ARBA" id="ARBA00022630"/>
    </source>
</evidence>
<gene>
    <name evidence="5" type="ORF">S01H4_44336</name>
</gene>
<dbReference type="AlphaFoldDB" id="X1B5L6"/>
<evidence type="ECO:0000259" key="4">
    <source>
        <dbReference type="Pfam" id="PF07992"/>
    </source>
</evidence>
<dbReference type="PANTHER" id="PTHR48105">
    <property type="entry name" value="THIOREDOXIN REDUCTASE 1-RELATED-RELATED"/>
    <property type="match status" value="1"/>
</dbReference>
<dbReference type="PRINTS" id="PR00469">
    <property type="entry name" value="PNDRDTASEII"/>
</dbReference>
<evidence type="ECO:0000313" key="5">
    <source>
        <dbReference type="EMBL" id="GAG90999.1"/>
    </source>
</evidence>
<keyword evidence="3" id="KW-0472">Membrane</keyword>
<keyword evidence="2" id="KW-0560">Oxidoreductase</keyword>
<keyword evidence="3" id="KW-0812">Transmembrane</keyword>
<protein>
    <recommendedName>
        <fullName evidence="4">FAD/NAD(P)-binding domain-containing protein</fullName>
    </recommendedName>
</protein>
<dbReference type="InterPro" id="IPR023753">
    <property type="entry name" value="FAD/NAD-binding_dom"/>
</dbReference>
<dbReference type="GO" id="GO:0016491">
    <property type="term" value="F:oxidoreductase activity"/>
    <property type="evidence" value="ECO:0007669"/>
    <property type="project" value="UniProtKB-KW"/>
</dbReference>
<comment type="caution">
    <text evidence="5">The sequence shown here is derived from an EMBL/GenBank/DDBJ whole genome shotgun (WGS) entry which is preliminary data.</text>
</comment>
<organism evidence="5">
    <name type="scientific">marine sediment metagenome</name>
    <dbReference type="NCBI Taxonomy" id="412755"/>
    <lineage>
        <taxon>unclassified sequences</taxon>
        <taxon>metagenomes</taxon>
        <taxon>ecological metagenomes</taxon>
    </lineage>
</organism>
<dbReference type="InterPro" id="IPR050097">
    <property type="entry name" value="Ferredoxin-NADP_redctase_2"/>
</dbReference>
<evidence type="ECO:0000256" key="2">
    <source>
        <dbReference type="ARBA" id="ARBA00023002"/>
    </source>
</evidence>
<dbReference type="SUPFAM" id="SSF51971">
    <property type="entry name" value="Nucleotide-binding domain"/>
    <property type="match status" value="1"/>
</dbReference>
<proteinExistence type="predicted"/>
<dbReference type="EMBL" id="BART01024573">
    <property type="protein sequence ID" value="GAG90999.1"/>
    <property type="molecule type" value="Genomic_DNA"/>
</dbReference>
<dbReference type="Pfam" id="PF07992">
    <property type="entry name" value="Pyr_redox_2"/>
    <property type="match status" value="1"/>
</dbReference>
<feature type="non-terminal residue" evidence="5">
    <location>
        <position position="230"/>
    </location>
</feature>
<feature type="transmembrane region" description="Helical" evidence="3">
    <location>
        <begin position="6"/>
        <end position="27"/>
    </location>
</feature>